<evidence type="ECO:0000313" key="1">
    <source>
        <dbReference type="EMBL" id="RLM84629.1"/>
    </source>
</evidence>
<evidence type="ECO:0000313" key="2">
    <source>
        <dbReference type="Proteomes" id="UP000275267"/>
    </source>
</evidence>
<gene>
    <name evidence="1" type="ORF">C2845_PM04G31170</name>
</gene>
<dbReference type="EMBL" id="PQIB02000011">
    <property type="protein sequence ID" value="RLM84629.1"/>
    <property type="molecule type" value="Genomic_DNA"/>
</dbReference>
<dbReference type="AlphaFoldDB" id="A0A3L6QLK6"/>
<accession>A0A3L6QLK6</accession>
<dbReference type="Proteomes" id="UP000275267">
    <property type="component" value="Unassembled WGS sequence"/>
</dbReference>
<reference evidence="2" key="1">
    <citation type="journal article" date="2019" name="Nat. Commun.">
        <title>The genome of broomcorn millet.</title>
        <authorList>
            <person name="Zou C."/>
            <person name="Miki D."/>
            <person name="Li D."/>
            <person name="Tang Q."/>
            <person name="Xiao L."/>
            <person name="Rajput S."/>
            <person name="Deng P."/>
            <person name="Jia W."/>
            <person name="Huang R."/>
            <person name="Zhang M."/>
            <person name="Sun Y."/>
            <person name="Hu J."/>
            <person name="Fu X."/>
            <person name="Schnable P.S."/>
            <person name="Li F."/>
            <person name="Zhang H."/>
            <person name="Feng B."/>
            <person name="Zhu X."/>
            <person name="Liu R."/>
            <person name="Schnable J.C."/>
            <person name="Zhu J.-K."/>
            <person name="Zhang H."/>
        </authorList>
    </citation>
    <scope>NUCLEOTIDE SEQUENCE [LARGE SCALE GENOMIC DNA]</scope>
</reference>
<name>A0A3L6QLK6_PANMI</name>
<keyword evidence="2" id="KW-1185">Reference proteome</keyword>
<protein>
    <submittedName>
        <fullName evidence="1">Uncharacterized protein</fullName>
    </submittedName>
</protein>
<proteinExistence type="predicted"/>
<organism evidence="1 2">
    <name type="scientific">Panicum miliaceum</name>
    <name type="common">Proso millet</name>
    <name type="synonym">Broomcorn millet</name>
    <dbReference type="NCBI Taxonomy" id="4540"/>
    <lineage>
        <taxon>Eukaryota</taxon>
        <taxon>Viridiplantae</taxon>
        <taxon>Streptophyta</taxon>
        <taxon>Embryophyta</taxon>
        <taxon>Tracheophyta</taxon>
        <taxon>Spermatophyta</taxon>
        <taxon>Magnoliopsida</taxon>
        <taxon>Liliopsida</taxon>
        <taxon>Poales</taxon>
        <taxon>Poaceae</taxon>
        <taxon>PACMAD clade</taxon>
        <taxon>Panicoideae</taxon>
        <taxon>Panicodae</taxon>
        <taxon>Paniceae</taxon>
        <taxon>Panicinae</taxon>
        <taxon>Panicum</taxon>
        <taxon>Panicum sect. Panicum</taxon>
    </lineage>
</organism>
<sequence>MLELKSSCVYEGSTGALVETGSGGSLPGWGGADLGWESDAMARRRPAARRRPWTCSSPAAKVTVLDVHPSGCRPSLLHP</sequence>
<comment type="caution">
    <text evidence="1">The sequence shown here is derived from an EMBL/GenBank/DDBJ whole genome shotgun (WGS) entry which is preliminary data.</text>
</comment>